<evidence type="ECO:0000259" key="4">
    <source>
        <dbReference type="PROSITE" id="PS01124"/>
    </source>
</evidence>
<dbReference type="PRINTS" id="PR00032">
    <property type="entry name" value="HTHARAC"/>
</dbReference>
<sequence length="294" mass="34567">MPEYKKVHLKPTIVINKIVTMYYLEFSKCFEFLGEDHDFWELFYVDKGEIEMTADGIHYSLKQGSLIFHKPNEFHRFHAIQDKAINLIVITFESSSKAMRHFHNYVTYLQDGERNLLADIIKEGTNAFNFPFQLHLQRKDDQQTGSEQMIKNYLEIFLIRLLRKMTTNPPSEIDTSLSSPAKERSDDDMTNAIIQFLKFRLYTHVHISEISNTLHVSKSRLMDIFKKKTGKGIMEYFSYMKIEQAKLSIREDVRNFTEISSMLGFSSVHYFSKTFKRLTGMSPSEYAKSVMARR</sequence>
<keyword evidence="3" id="KW-0804">Transcription</keyword>
<accession>A0ABS4IVV4</accession>
<keyword evidence="1" id="KW-0805">Transcription regulation</keyword>
<dbReference type="RefSeq" id="WP_209971726.1">
    <property type="nucleotide sequence ID" value="NZ_JAGGLB010000007.1"/>
</dbReference>
<dbReference type="PANTHER" id="PTHR43280">
    <property type="entry name" value="ARAC-FAMILY TRANSCRIPTIONAL REGULATOR"/>
    <property type="match status" value="1"/>
</dbReference>
<dbReference type="Gene3D" id="2.60.120.10">
    <property type="entry name" value="Jelly Rolls"/>
    <property type="match status" value="1"/>
</dbReference>
<comment type="caution">
    <text evidence="5">The sequence shown here is derived from an EMBL/GenBank/DDBJ whole genome shotgun (WGS) entry which is preliminary data.</text>
</comment>
<gene>
    <name evidence="5" type="ORF">J2Z66_002578</name>
</gene>
<dbReference type="InterPro" id="IPR018060">
    <property type="entry name" value="HTH_AraC"/>
</dbReference>
<dbReference type="InterPro" id="IPR009057">
    <property type="entry name" value="Homeodomain-like_sf"/>
</dbReference>
<dbReference type="SUPFAM" id="SSF51215">
    <property type="entry name" value="Regulatory protein AraC"/>
    <property type="match status" value="1"/>
</dbReference>
<protein>
    <submittedName>
        <fullName evidence="5">AraC-like DNA-binding protein</fullName>
    </submittedName>
</protein>
<dbReference type="InterPro" id="IPR018062">
    <property type="entry name" value="HTH_AraC-typ_CS"/>
</dbReference>
<dbReference type="InterPro" id="IPR003313">
    <property type="entry name" value="AraC-bd"/>
</dbReference>
<evidence type="ECO:0000313" key="6">
    <source>
        <dbReference type="Proteomes" id="UP001519287"/>
    </source>
</evidence>
<evidence type="ECO:0000256" key="3">
    <source>
        <dbReference type="ARBA" id="ARBA00023163"/>
    </source>
</evidence>
<evidence type="ECO:0000256" key="1">
    <source>
        <dbReference type="ARBA" id="ARBA00023015"/>
    </source>
</evidence>
<dbReference type="Gene3D" id="1.10.10.60">
    <property type="entry name" value="Homeodomain-like"/>
    <property type="match status" value="2"/>
</dbReference>
<dbReference type="PROSITE" id="PS00041">
    <property type="entry name" value="HTH_ARAC_FAMILY_1"/>
    <property type="match status" value="1"/>
</dbReference>
<dbReference type="SUPFAM" id="SSF46689">
    <property type="entry name" value="Homeodomain-like"/>
    <property type="match status" value="1"/>
</dbReference>
<keyword evidence="2" id="KW-0238">DNA-binding</keyword>
<dbReference type="PROSITE" id="PS01124">
    <property type="entry name" value="HTH_ARAC_FAMILY_2"/>
    <property type="match status" value="1"/>
</dbReference>
<dbReference type="Pfam" id="PF02311">
    <property type="entry name" value="AraC_binding"/>
    <property type="match status" value="1"/>
</dbReference>
<dbReference type="InterPro" id="IPR020449">
    <property type="entry name" value="Tscrpt_reg_AraC-type_HTH"/>
</dbReference>
<proteinExistence type="predicted"/>
<reference evidence="5 6" key="1">
    <citation type="submission" date="2021-03" db="EMBL/GenBank/DDBJ databases">
        <title>Genomic Encyclopedia of Type Strains, Phase IV (KMG-IV): sequencing the most valuable type-strain genomes for metagenomic binning, comparative biology and taxonomic classification.</title>
        <authorList>
            <person name="Goeker M."/>
        </authorList>
    </citation>
    <scope>NUCLEOTIDE SEQUENCE [LARGE SCALE GENOMIC DNA]</scope>
    <source>
        <strain evidence="5 6">DSM 26048</strain>
    </source>
</reference>
<dbReference type="InterPro" id="IPR037923">
    <property type="entry name" value="HTH-like"/>
</dbReference>
<evidence type="ECO:0000256" key="2">
    <source>
        <dbReference type="ARBA" id="ARBA00023125"/>
    </source>
</evidence>
<dbReference type="Proteomes" id="UP001519287">
    <property type="component" value="Unassembled WGS sequence"/>
</dbReference>
<keyword evidence="6" id="KW-1185">Reference proteome</keyword>
<dbReference type="InterPro" id="IPR014710">
    <property type="entry name" value="RmlC-like_jellyroll"/>
</dbReference>
<dbReference type="EMBL" id="JAGGLB010000007">
    <property type="protein sequence ID" value="MBP1990971.1"/>
    <property type="molecule type" value="Genomic_DNA"/>
</dbReference>
<dbReference type="PANTHER" id="PTHR43280:SF2">
    <property type="entry name" value="HTH-TYPE TRANSCRIPTIONAL REGULATOR EXSA"/>
    <property type="match status" value="1"/>
</dbReference>
<dbReference type="Pfam" id="PF12833">
    <property type="entry name" value="HTH_18"/>
    <property type="match status" value="1"/>
</dbReference>
<name>A0ABS4IVV4_9BACL</name>
<feature type="domain" description="HTH araC/xylS-type" evidence="4">
    <location>
        <begin position="191"/>
        <end position="289"/>
    </location>
</feature>
<evidence type="ECO:0000313" key="5">
    <source>
        <dbReference type="EMBL" id="MBP1990971.1"/>
    </source>
</evidence>
<dbReference type="SMART" id="SM00342">
    <property type="entry name" value="HTH_ARAC"/>
    <property type="match status" value="1"/>
</dbReference>
<organism evidence="5 6">
    <name type="scientific">Paenibacillus eucommiae</name>
    <dbReference type="NCBI Taxonomy" id="1355755"/>
    <lineage>
        <taxon>Bacteria</taxon>
        <taxon>Bacillati</taxon>
        <taxon>Bacillota</taxon>
        <taxon>Bacilli</taxon>
        <taxon>Bacillales</taxon>
        <taxon>Paenibacillaceae</taxon>
        <taxon>Paenibacillus</taxon>
    </lineage>
</organism>